<sequence length="372" mass="41391">MLLAAMAENVRGVFIPLFKRDFSINDTNIGVMLTISSIGYIISTYIGGILCEKIGQKKVFVSGLFCIGLSLLGLGFMHKFCLFLLAMFGLNIGLSLISIAINTIVPLLFISFQAVLMNLTHFCYGLGSTIVQRVSGILLFNGTNWRSIYIAEALIFFAFLLIFIPIKIPSVHKTSNEKEVKVKKSDLFKNKLLYFYMFALGFYVFAEMGTGNWFINYMEKVYSFDKGKSSLYLSLFFGIFTIGRLIGGFVVEKIGFIKSVLISLFIALVIYLTGINLGPKGMVVISISGFFFAITFPTLVLTISKVFKENTAYATGVIVTVSSATSMVLNMLMGILNDRIGDFKAYYLIPISLTLSIIFIFAIYKNINLIEN</sequence>
<feature type="transmembrane region" description="Helical" evidence="6">
    <location>
        <begin position="29"/>
        <end position="47"/>
    </location>
</feature>
<evidence type="ECO:0000313" key="9">
    <source>
        <dbReference type="Proteomes" id="UP001623591"/>
    </source>
</evidence>
<dbReference type="InterPro" id="IPR020846">
    <property type="entry name" value="MFS_dom"/>
</dbReference>
<feature type="transmembrane region" description="Helical" evidence="6">
    <location>
        <begin position="313"/>
        <end position="333"/>
    </location>
</feature>
<feature type="transmembrane region" description="Helical" evidence="6">
    <location>
        <begin position="231"/>
        <end position="251"/>
    </location>
</feature>
<keyword evidence="3 6" id="KW-0812">Transmembrane</keyword>
<dbReference type="InterPro" id="IPR011701">
    <property type="entry name" value="MFS"/>
</dbReference>
<keyword evidence="9" id="KW-1185">Reference proteome</keyword>
<evidence type="ECO:0000256" key="3">
    <source>
        <dbReference type="ARBA" id="ARBA00022692"/>
    </source>
</evidence>
<evidence type="ECO:0000256" key="5">
    <source>
        <dbReference type="ARBA" id="ARBA00023136"/>
    </source>
</evidence>
<dbReference type="PANTHER" id="PTHR23514">
    <property type="entry name" value="BYPASS OF STOP CODON PROTEIN 6"/>
    <property type="match status" value="1"/>
</dbReference>
<dbReference type="Gene3D" id="1.20.1250.20">
    <property type="entry name" value="MFS general substrate transporter like domains"/>
    <property type="match status" value="2"/>
</dbReference>
<dbReference type="SUPFAM" id="SSF103473">
    <property type="entry name" value="MFS general substrate transporter"/>
    <property type="match status" value="1"/>
</dbReference>
<feature type="domain" description="Major facilitator superfamily (MFS) profile" evidence="7">
    <location>
        <begin position="1"/>
        <end position="368"/>
    </location>
</feature>
<evidence type="ECO:0000313" key="8">
    <source>
        <dbReference type="EMBL" id="MFL0248520.1"/>
    </source>
</evidence>
<reference evidence="8 9" key="1">
    <citation type="submission" date="2024-11" db="EMBL/GenBank/DDBJ databases">
        <authorList>
            <person name="Heng Y.C."/>
            <person name="Lim A.C.H."/>
            <person name="Lee J.K.Y."/>
            <person name="Kittelmann S."/>
        </authorList>
    </citation>
    <scope>NUCLEOTIDE SEQUENCE [LARGE SCALE GENOMIC DNA]</scope>
    <source>
        <strain evidence="8 9">WILCCON 0185</strain>
    </source>
</reference>
<feature type="transmembrane region" description="Helical" evidence="6">
    <location>
        <begin position="192"/>
        <end position="211"/>
    </location>
</feature>
<evidence type="ECO:0000256" key="2">
    <source>
        <dbReference type="ARBA" id="ARBA00022448"/>
    </source>
</evidence>
<keyword evidence="5 6" id="KW-0472">Membrane</keyword>
<dbReference type="RefSeq" id="WP_406770988.1">
    <property type="nucleotide sequence ID" value="NZ_JBJHZZ010000020.1"/>
</dbReference>
<accession>A0ABW8T9D6</accession>
<proteinExistence type="predicted"/>
<dbReference type="Proteomes" id="UP001623591">
    <property type="component" value="Unassembled WGS sequence"/>
</dbReference>
<evidence type="ECO:0000256" key="1">
    <source>
        <dbReference type="ARBA" id="ARBA00004651"/>
    </source>
</evidence>
<feature type="transmembrane region" description="Helical" evidence="6">
    <location>
        <begin position="281"/>
        <end position="301"/>
    </location>
</feature>
<feature type="transmembrane region" description="Helical" evidence="6">
    <location>
        <begin position="83"/>
        <end position="110"/>
    </location>
</feature>
<dbReference type="InterPro" id="IPR051788">
    <property type="entry name" value="MFS_Transporter"/>
</dbReference>
<name>A0ABW8T9D6_9CLOT</name>
<organism evidence="8 9">
    <name type="scientific">Candidatus Clostridium stratigraminis</name>
    <dbReference type="NCBI Taxonomy" id="3381661"/>
    <lineage>
        <taxon>Bacteria</taxon>
        <taxon>Bacillati</taxon>
        <taxon>Bacillota</taxon>
        <taxon>Clostridia</taxon>
        <taxon>Eubacteriales</taxon>
        <taxon>Clostridiaceae</taxon>
        <taxon>Clostridium</taxon>
    </lineage>
</organism>
<evidence type="ECO:0000259" key="7">
    <source>
        <dbReference type="PROSITE" id="PS50850"/>
    </source>
</evidence>
<keyword evidence="2" id="KW-0813">Transport</keyword>
<comment type="caution">
    <text evidence="8">The sequence shown here is derived from an EMBL/GenBank/DDBJ whole genome shotgun (WGS) entry which is preliminary data.</text>
</comment>
<evidence type="ECO:0000256" key="6">
    <source>
        <dbReference type="SAM" id="Phobius"/>
    </source>
</evidence>
<dbReference type="Pfam" id="PF07690">
    <property type="entry name" value="MFS_1"/>
    <property type="match status" value="1"/>
</dbReference>
<feature type="transmembrane region" description="Helical" evidence="6">
    <location>
        <begin position="59"/>
        <end position="77"/>
    </location>
</feature>
<evidence type="ECO:0000256" key="4">
    <source>
        <dbReference type="ARBA" id="ARBA00022989"/>
    </source>
</evidence>
<dbReference type="PANTHER" id="PTHR23514:SF13">
    <property type="entry name" value="INNER MEMBRANE PROTEIN YBJJ"/>
    <property type="match status" value="1"/>
</dbReference>
<feature type="transmembrane region" description="Helical" evidence="6">
    <location>
        <begin position="148"/>
        <end position="171"/>
    </location>
</feature>
<dbReference type="InterPro" id="IPR036259">
    <property type="entry name" value="MFS_trans_sf"/>
</dbReference>
<dbReference type="EMBL" id="JBJHZZ010000020">
    <property type="protein sequence ID" value="MFL0248520.1"/>
    <property type="molecule type" value="Genomic_DNA"/>
</dbReference>
<dbReference type="PROSITE" id="PS50850">
    <property type="entry name" value="MFS"/>
    <property type="match status" value="1"/>
</dbReference>
<gene>
    <name evidence="8" type="ORF">ACJDUG_16350</name>
</gene>
<protein>
    <submittedName>
        <fullName evidence="8">MFS transporter</fullName>
    </submittedName>
</protein>
<comment type="subcellular location">
    <subcellularLocation>
        <location evidence="1">Cell membrane</location>
        <topology evidence="1">Multi-pass membrane protein</topology>
    </subcellularLocation>
</comment>
<feature type="transmembrane region" description="Helical" evidence="6">
    <location>
        <begin position="345"/>
        <end position="364"/>
    </location>
</feature>
<feature type="transmembrane region" description="Helical" evidence="6">
    <location>
        <begin position="256"/>
        <end position="275"/>
    </location>
</feature>
<keyword evidence="4 6" id="KW-1133">Transmembrane helix</keyword>